<dbReference type="InterPro" id="IPR001611">
    <property type="entry name" value="Leu-rich_rpt"/>
</dbReference>
<protein>
    <submittedName>
        <fullName evidence="4">Uncharacterized protein</fullName>
    </submittedName>
</protein>
<dbReference type="GO" id="GO:0005829">
    <property type="term" value="C:cytosol"/>
    <property type="evidence" value="ECO:0007669"/>
    <property type="project" value="TreeGrafter"/>
</dbReference>
<dbReference type="GO" id="GO:0005634">
    <property type="term" value="C:nucleus"/>
    <property type="evidence" value="ECO:0007669"/>
    <property type="project" value="TreeGrafter"/>
</dbReference>
<evidence type="ECO:0000256" key="1">
    <source>
        <dbReference type="ARBA" id="ARBA00022468"/>
    </source>
</evidence>
<gene>
    <name evidence="4" type="ORF">Cvel_5531</name>
</gene>
<dbReference type="InterPro" id="IPR032675">
    <property type="entry name" value="LRR_dom_sf"/>
</dbReference>
<dbReference type="GO" id="GO:0005096">
    <property type="term" value="F:GTPase activator activity"/>
    <property type="evidence" value="ECO:0007669"/>
    <property type="project" value="UniProtKB-KW"/>
</dbReference>
<dbReference type="AlphaFoldDB" id="A0A0G4H1K3"/>
<dbReference type="Gene3D" id="3.80.10.10">
    <property type="entry name" value="Ribonuclease Inhibitor"/>
    <property type="match status" value="2"/>
</dbReference>
<proteinExistence type="predicted"/>
<evidence type="ECO:0000256" key="3">
    <source>
        <dbReference type="ARBA" id="ARBA00022737"/>
    </source>
</evidence>
<dbReference type="PANTHER" id="PTHR24113:SF12">
    <property type="entry name" value="RAN GTPASE-ACTIVATING PROTEIN 1"/>
    <property type="match status" value="1"/>
</dbReference>
<dbReference type="VEuPathDB" id="CryptoDB:Cvel_5531"/>
<dbReference type="GO" id="GO:0048471">
    <property type="term" value="C:perinuclear region of cytoplasm"/>
    <property type="evidence" value="ECO:0007669"/>
    <property type="project" value="TreeGrafter"/>
</dbReference>
<dbReference type="Pfam" id="PF13516">
    <property type="entry name" value="LRR_6"/>
    <property type="match status" value="1"/>
</dbReference>
<keyword evidence="2" id="KW-0433">Leucine-rich repeat</keyword>
<keyword evidence="1" id="KW-0343">GTPase activation</keyword>
<dbReference type="EMBL" id="CDMZ01001765">
    <property type="protein sequence ID" value="CEM37244.1"/>
    <property type="molecule type" value="Genomic_DNA"/>
</dbReference>
<accession>A0A0G4H1K3</accession>
<dbReference type="PhylomeDB" id="A0A0G4H1K3"/>
<keyword evidence="3" id="KW-0677">Repeat</keyword>
<reference evidence="4" key="1">
    <citation type="submission" date="2014-11" db="EMBL/GenBank/DDBJ databases">
        <authorList>
            <person name="Otto D Thomas"/>
            <person name="Naeem Raeece"/>
        </authorList>
    </citation>
    <scope>NUCLEOTIDE SEQUENCE</scope>
</reference>
<dbReference type="SUPFAM" id="SSF52047">
    <property type="entry name" value="RNI-like"/>
    <property type="match status" value="1"/>
</dbReference>
<dbReference type="InterPro" id="IPR027038">
    <property type="entry name" value="RanGap"/>
</dbReference>
<organism evidence="4">
    <name type="scientific">Chromera velia CCMP2878</name>
    <dbReference type="NCBI Taxonomy" id="1169474"/>
    <lineage>
        <taxon>Eukaryota</taxon>
        <taxon>Sar</taxon>
        <taxon>Alveolata</taxon>
        <taxon>Colpodellida</taxon>
        <taxon>Chromeraceae</taxon>
        <taxon>Chromera</taxon>
    </lineage>
</organism>
<name>A0A0G4H1K3_9ALVE</name>
<dbReference type="GO" id="GO:0031267">
    <property type="term" value="F:small GTPase binding"/>
    <property type="evidence" value="ECO:0007669"/>
    <property type="project" value="TreeGrafter"/>
</dbReference>
<dbReference type="GO" id="GO:0006913">
    <property type="term" value="P:nucleocytoplasmic transport"/>
    <property type="evidence" value="ECO:0007669"/>
    <property type="project" value="TreeGrafter"/>
</dbReference>
<evidence type="ECO:0000313" key="4">
    <source>
        <dbReference type="EMBL" id="CEM37244.1"/>
    </source>
</evidence>
<evidence type="ECO:0000256" key="2">
    <source>
        <dbReference type="ARBA" id="ARBA00022614"/>
    </source>
</evidence>
<sequence length="476" mass="51221">MLSLEVLDFEGVYGNCSYGESDFEVDTEGLAEVLGGLNVVAVPHLKCLNLKRLMVRDAAANALISSLSSDEAPPLETVHLCISTLGMESKHGEALGNGSLPFIRTLDLRLIGGPAAVALMKALNEAPISPEWEDFSLTVGGDGEEGDANFYMLIDLEVCFRFGRLASLQWLQIKYTEVWGEDEYGYADGFLEVLTMVRLPVLSHFSAQRLGMDNTEFQWLGEAVWAGNFPQLRSLNLSDSVASRVGMEALFNGVGSSEDGLPCLTSLDVSRATPGGGAEAIGEAILSGKMPAVTELKLARCGFDNDAMRALGEAVRGQQMSKLERLDLSRNRAFTKEGLDSFVLAVRESGKGLASLECLDLSDSHAGESIEPLAAAISAGGLQRLGSLRLDECGLDDEGMRQLGLAFGQNDMARLWCLSLKKNAVSEVGLSAFLEALRPQSLPRLSCLWLAIPREQRQNTILQAAKAEGKVPSLCL</sequence>
<dbReference type="PANTHER" id="PTHR24113">
    <property type="entry name" value="RAN GTPASE-ACTIVATING PROTEIN 1"/>
    <property type="match status" value="1"/>
</dbReference>